<name>A0AB33C444_MICA7</name>
<protein>
    <submittedName>
        <fullName evidence="1">Uncharacterized protein</fullName>
    </submittedName>
</protein>
<sequence>MCLDTYGKNYCLFGNCTTNSWQGCQSSSSVMVGQNESL</sequence>
<gene>
    <name evidence="1" type="ORF">BH695_2914</name>
</gene>
<keyword evidence="2" id="KW-1185">Reference proteome</keyword>
<reference evidence="1 2" key="1">
    <citation type="journal article" date="2018" name="Harmful Algae">
        <title>The highly heterogeneous methylated genomes and diverse restriction-modification systems of bloom-forming Microcystis.</title>
        <authorList>
            <person name="Zhao L."/>
            <person name="Song Y."/>
            <person name="Li L."/>
            <person name="Gan N."/>
            <person name="Brand J.J."/>
            <person name="Song L."/>
        </authorList>
    </citation>
    <scope>NUCLEOTIDE SEQUENCE [LARGE SCALE GENOMIC DNA]</scope>
    <source>
        <strain evidence="1 2">PCC 7806SL</strain>
    </source>
</reference>
<dbReference type="Proteomes" id="UP000192439">
    <property type="component" value="Chromosome"/>
</dbReference>
<dbReference type="EMBL" id="CP020771">
    <property type="protein sequence ID" value="ARI82193.1"/>
    <property type="molecule type" value="Genomic_DNA"/>
</dbReference>
<dbReference type="AlphaFoldDB" id="A0AB33C444"/>
<accession>A0AB33C444</accession>
<proteinExistence type="predicted"/>
<evidence type="ECO:0000313" key="2">
    <source>
        <dbReference type="Proteomes" id="UP000192439"/>
    </source>
</evidence>
<organism evidence="1 2">
    <name type="scientific">Microcystis aeruginosa PCC 7806SL</name>
    <dbReference type="NCBI Taxonomy" id="1903187"/>
    <lineage>
        <taxon>Bacteria</taxon>
        <taxon>Bacillati</taxon>
        <taxon>Cyanobacteriota</taxon>
        <taxon>Cyanophyceae</taxon>
        <taxon>Oscillatoriophycideae</taxon>
        <taxon>Chroococcales</taxon>
        <taxon>Microcystaceae</taxon>
        <taxon>Microcystis</taxon>
    </lineage>
</organism>
<evidence type="ECO:0000313" key="1">
    <source>
        <dbReference type="EMBL" id="ARI82193.1"/>
    </source>
</evidence>